<organism evidence="1 2">
    <name type="scientific">Mycena sanguinolenta</name>
    <dbReference type="NCBI Taxonomy" id="230812"/>
    <lineage>
        <taxon>Eukaryota</taxon>
        <taxon>Fungi</taxon>
        <taxon>Dikarya</taxon>
        <taxon>Basidiomycota</taxon>
        <taxon>Agaricomycotina</taxon>
        <taxon>Agaricomycetes</taxon>
        <taxon>Agaricomycetidae</taxon>
        <taxon>Agaricales</taxon>
        <taxon>Marasmiineae</taxon>
        <taxon>Mycenaceae</taxon>
        <taxon>Mycena</taxon>
    </lineage>
</organism>
<dbReference type="InterPro" id="IPR003903">
    <property type="entry name" value="UIM_dom"/>
</dbReference>
<dbReference type="AlphaFoldDB" id="A0A8H7D793"/>
<dbReference type="Pfam" id="PF02809">
    <property type="entry name" value="UIM"/>
    <property type="match status" value="2"/>
</dbReference>
<protein>
    <submittedName>
        <fullName evidence="1">Uncharacterized protein</fullName>
    </submittedName>
</protein>
<comment type="caution">
    <text evidence="1">The sequence shown here is derived from an EMBL/GenBank/DDBJ whole genome shotgun (WGS) entry which is preliminary data.</text>
</comment>
<keyword evidence="2" id="KW-1185">Reference proteome</keyword>
<dbReference type="Proteomes" id="UP000623467">
    <property type="component" value="Unassembled WGS sequence"/>
</dbReference>
<dbReference type="SMART" id="SM00726">
    <property type="entry name" value="UIM"/>
    <property type="match status" value="2"/>
</dbReference>
<dbReference type="Gene3D" id="6.10.140.100">
    <property type="match status" value="1"/>
</dbReference>
<evidence type="ECO:0000313" key="2">
    <source>
        <dbReference type="Proteomes" id="UP000623467"/>
    </source>
</evidence>
<accession>A0A8H7D793</accession>
<name>A0A8H7D793_9AGAR</name>
<gene>
    <name evidence="1" type="ORF">MSAN_01178200</name>
</gene>
<reference evidence="1" key="1">
    <citation type="submission" date="2020-05" db="EMBL/GenBank/DDBJ databases">
        <title>Mycena genomes resolve the evolution of fungal bioluminescence.</title>
        <authorList>
            <person name="Tsai I.J."/>
        </authorList>
    </citation>
    <scope>NUCLEOTIDE SEQUENCE</scope>
    <source>
        <strain evidence="1">160909Yilan</strain>
    </source>
</reference>
<proteinExistence type="predicted"/>
<dbReference type="EMBL" id="JACAZH010000008">
    <property type="protein sequence ID" value="KAF7361451.1"/>
    <property type="molecule type" value="Genomic_DNA"/>
</dbReference>
<sequence length="316" mass="33233">MTYSTVTLEVPKMLPRSISKPEPTFLYPTGQSRTLTRSVSAPDLTLAAQTNATTDILRVLDVPPGVATAEAPDVPEDADLARAIAQSLQEAEMQLQQRPRSDILPGAEKTLPSADMAGDLEDADLARAIARSLQDMKLQQPPRLNIPPAVLNAPVTADVPDNKIVCPVATDLPEIINTLKVLELSSQPHTNEGELCSYSCEDSTLGSDDLGKDALQSLGPLATSLIIAGRSKGEARVRHTGGDGGRGEGPTLGHMNFHNSFINLIINGGTGGDGGAAGFIGGNGGTGQGPIIKHAVHTRRSSFSALPPLPPRPWRE</sequence>
<dbReference type="PROSITE" id="PS50330">
    <property type="entry name" value="UIM"/>
    <property type="match status" value="1"/>
</dbReference>
<evidence type="ECO:0000313" key="1">
    <source>
        <dbReference type="EMBL" id="KAF7361451.1"/>
    </source>
</evidence>